<name>A0ABW2G891_9ACTN</name>
<proteinExistence type="predicted"/>
<protein>
    <recommendedName>
        <fullName evidence="3">SRPBCC family protein</fullName>
    </recommendedName>
</protein>
<evidence type="ECO:0000313" key="2">
    <source>
        <dbReference type="Proteomes" id="UP001596435"/>
    </source>
</evidence>
<accession>A0ABW2G891</accession>
<keyword evidence="2" id="KW-1185">Reference proteome</keyword>
<sequence>MAFLAAVAPTAAERERLLPGDDLVPRPDVVMDRAFDLPAPPDRVWPWIVQLGRGRAGWYLPKAAERFLPPSRRALRHVEPTLQHPAVGDTVPDWGGRDARLTVALLRPPTALVHTSVRGATGLSWALVLRPATGGTTRMHLRLRLAPVRRRRLVRTGGGLLDELTVAALAAGLRERLRDRPGGA</sequence>
<comment type="caution">
    <text evidence="1">The sequence shown here is derived from an EMBL/GenBank/DDBJ whole genome shotgun (WGS) entry which is preliminary data.</text>
</comment>
<dbReference type="RefSeq" id="WP_345704451.1">
    <property type="nucleotide sequence ID" value="NZ_BAABKV010000001.1"/>
</dbReference>
<evidence type="ECO:0000313" key="1">
    <source>
        <dbReference type="EMBL" id="MFC7184617.1"/>
    </source>
</evidence>
<dbReference type="SUPFAM" id="SSF55961">
    <property type="entry name" value="Bet v1-like"/>
    <property type="match status" value="1"/>
</dbReference>
<dbReference type="Proteomes" id="UP001596435">
    <property type="component" value="Unassembled WGS sequence"/>
</dbReference>
<evidence type="ECO:0008006" key="3">
    <source>
        <dbReference type="Google" id="ProtNLM"/>
    </source>
</evidence>
<organism evidence="1 2">
    <name type="scientific">Kitasatospora paranensis</name>
    <dbReference type="NCBI Taxonomy" id="258053"/>
    <lineage>
        <taxon>Bacteria</taxon>
        <taxon>Bacillati</taxon>
        <taxon>Actinomycetota</taxon>
        <taxon>Actinomycetes</taxon>
        <taxon>Kitasatosporales</taxon>
        <taxon>Streptomycetaceae</taxon>
        <taxon>Kitasatospora</taxon>
    </lineage>
</organism>
<dbReference type="EMBL" id="JBHTAJ010000110">
    <property type="protein sequence ID" value="MFC7184617.1"/>
    <property type="molecule type" value="Genomic_DNA"/>
</dbReference>
<reference evidence="2" key="1">
    <citation type="journal article" date="2019" name="Int. J. Syst. Evol. Microbiol.">
        <title>The Global Catalogue of Microorganisms (GCM) 10K type strain sequencing project: providing services to taxonomists for standard genome sequencing and annotation.</title>
        <authorList>
            <consortium name="The Broad Institute Genomics Platform"/>
            <consortium name="The Broad Institute Genome Sequencing Center for Infectious Disease"/>
            <person name="Wu L."/>
            <person name="Ma J."/>
        </authorList>
    </citation>
    <scope>NUCLEOTIDE SEQUENCE [LARGE SCALE GENOMIC DNA]</scope>
    <source>
        <strain evidence="2">CGMCC 1.12859</strain>
    </source>
</reference>
<gene>
    <name evidence="1" type="ORF">ACFQMG_34210</name>
</gene>